<gene>
    <name evidence="3" type="ORF">EKO22_03365</name>
</gene>
<dbReference type="SUPFAM" id="SSF51905">
    <property type="entry name" value="FAD/NAD(P)-binding domain"/>
    <property type="match status" value="1"/>
</dbReference>
<sequence>MSKLRLIIIGAGAIGACLAYELSADPRYQITVLDQAASPATGATGAALGVLIGVLCQRTKGRFWQLRQRTLARYQSLIPELEAAMGQPIPGHQGLLKLVTDPTEREGWEQLQAIRRQQGYELELWDPSELRDRVSSVAADRFALAVWSPCDRQVDPTTLTLALVKAAQQRGVEFCFNTPVQTLQRNGDRGLSVEGRPCDWLILSAGLGSTAIAQQLGLDLPMQPVLGQALRLRWPNNRLPQQVMTAEDIHLVPLTDRELWLGATVEMPPDQTAIAPQPEYLDTLRSRAVQFWPDLQQAEVLQAWQGYRPRPLGRPAPVIEHLTDWPKVIVATAHYRNGLLLAPVTAAIVQELLAAAVPPSTAAMI</sequence>
<keyword evidence="1 3" id="KW-0560">Oxidoreductase</keyword>
<dbReference type="InterPro" id="IPR006076">
    <property type="entry name" value="FAD-dep_OxRdtase"/>
</dbReference>
<organism evidence="3">
    <name type="scientific">Synechococcus elongatus PCC 11802</name>
    <dbReference type="NCBI Taxonomy" id="2283154"/>
    <lineage>
        <taxon>Bacteria</taxon>
        <taxon>Bacillati</taxon>
        <taxon>Cyanobacteriota</taxon>
        <taxon>Cyanophyceae</taxon>
        <taxon>Synechococcales</taxon>
        <taxon>Synechococcaceae</taxon>
        <taxon>Synechococcus</taxon>
    </lineage>
</organism>
<dbReference type="Pfam" id="PF01266">
    <property type="entry name" value="DAO"/>
    <property type="match status" value="1"/>
</dbReference>
<dbReference type="EC" id="1.-.-.-" evidence="3"/>
<dbReference type="EMBL" id="CP034671">
    <property type="protein sequence ID" value="WZE38053.1"/>
    <property type="molecule type" value="Genomic_DNA"/>
</dbReference>
<evidence type="ECO:0000313" key="3">
    <source>
        <dbReference type="EMBL" id="WZE38053.1"/>
    </source>
</evidence>
<feature type="domain" description="FAD dependent oxidoreductase" evidence="2">
    <location>
        <begin position="6"/>
        <end position="351"/>
    </location>
</feature>
<name>A0AAU6R600_SYNEL</name>
<dbReference type="SUPFAM" id="SSF54373">
    <property type="entry name" value="FAD-linked reductases, C-terminal domain"/>
    <property type="match status" value="1"/>
</dbReference>
<evidence type="ECO:0000256" key="1">
    <source>
        <dbReference type="ARBA" id="ARBA00023002"/>
    </source>
</evidence>
<dbReference type="PANTHER" id="PTHR13847:SF289">
    <property type="entry name" value="GLYCINE OXIDASE"/>
    <property type="match status" value="1"/>
</dbReference>
<protein>
    <submittedName>
        <fullName evidence="3">FAD-dependent oxidoreductase</fullName>
        <ecNumber evidence="3">1.-.-.-</ecNumber>
    </submittedName>
</protein>
<dbReference type="Gene3D" id="3.50.50.60">
    <property type="entry name" value="FAD/NAD(P)-binding domain"/>
    <property type="match status" value="1"/>
</dbReference>
<accession>A0AAU6R600</accession>
<proteinExistence type="predicted"/>
<dbReference type="GO" id="GO:0016491">
    <property type="term" value="F:oxidoreductase activity"/>
    <property type="evidence" value="ECO:0007669"/>
    <property type="project" value="UniProtKB-KW"/>
</dbReference>
<dbReference type="Gene3D" id="3.30.9.10">
    <property type="entry name" value="D-Amino Acid Oxidase, subunit A, domain 2"/>
    <property type="match status" value="1"/>
</dbReference>
<evidence type="ECO:0000259" key="2">
    <source>
        <dbReference type="Pfam" id="PF01266"/>
    </source>
</evidence>
<dbReference type="PANTHER" id="PTHR13847">
    <property type="entry name" value="SARCOSINE DEHYDROGENASE-RELATED"/>
    <property type="match status" value="1"/>
</dbReference>
<dbReference type="PROSITE" id="PS51257">
    <property type="entry name" value="PROKAR_LIPOPROTEIN"/>
    <property type="match status" value="1"/>
</dbReference>
<dbReference type="AlphaFoldDB" id="A0AAU6R600"/>
<dbReference type="RefSeq" id="WP_208677750.1">
    <property type="nucleotide sequence ID" value="NZ_CP034671.2"/>
</dbReference>
<dbReference type="InterPro" id="IPR036188">
    <property type="entry name" value="FAD/NAD-bd_sf"/>
</dbReference>
<dbReference type="GO" id="GO:0005737">
    <property type="term" value="C:cytoplasm"/>
    <property type="evidence" value="ECO:0007669"/>
    <property type="project" value="TreeGrafter"/>
</dbReference>
<reference evidence="3" key="1">
    <citation type="submission" date="2024-01" db="EMBL/GenBank/DDBJ databases">
        <title>Synechococcus elongatus PCC 11802, a close yet different native of Synechococcus elongatus PCC 11801.</title>
        <authorList>
            <person name="Jaiswal D."/>
            <person name="Sengupta A."/>
            <person name="Sengupta S."/>
            <person name="Pakrasi H.B."/>
            <person name="Wangikar P."/>
        </authorList>
    </citation>
    <scope>NUCLEOTIDE SEQUENCE</scope>
    <source>
        <strain evidence="3">PCC 11802</strain>
    </source>
</reference>